<sequence>MSLSRQTQNPTTVSEDKLSDDLCPDCQVQRLTLPTICTGFHTAANKNKLPLDFRVPAFVAALAKKPGIVTNAAFKASAKTVAIAQSPPADSAATPLSLPPVAGPYARMIAPAYAMKILTQDFSYPRVSQTEMNALRKDSEARIWVKYWNHNDQGPLVFHPRVTSFPFFEPAKCDDMTQKLGAPCSYYDMLDLSQGPLEDIPTDEEVWISTSEPIRVTPNSTIYLRAPDVHSCSKLRSTASLGSQRKRSDSSTENQEGSSPSKKTKLHIDLTQSDTEEDLGDAATPPITPSPSPSPSKNMFVLFCFSFLSSKMLKLFAPSSSLIPSIVSPSKKSLFPLAFACDMVAGFRSLSQLPGSLNAEQQFQSVFGFLGVTFRSSTYSDSYNAWLYGDADMISKAVACGNKPGGEWSPIVTYYRKHSQELKTKYFANFNSS</sequence>
<comment type="caution">
    <text evidence="2">The sequence shown here is derived from an EMBL/GenBank/DDBJ whole genome shotgun (WGS) entry which is preliminary data.</text>
</comment>
<name>A0AAW0CIS6_9AGAR</name>
<organism evidence="2 3">
    <name type="scientific">Favolaschia claudopus</name>
    <dbReference type="NCBI Taxonomy" id="2862362"/>
    <lineage>
        <taxon>Eukaryota</taxon>
        <taxon>Fungi</taxon>
        <taxon>Dikarya</taxon>
        <taxon>Basidiomycota</taxon>
        <taxon>Agaricomycotina</taxon>
        <taxon>Agaricomycetes</taxon>
        <taxon>Agaricomycetidae</taxon>
        <taxon>Agaricales</taxon>
        <taxon>Marasmiineae</taxon>
        <taxon>Mycenaceae</taxon>
        <taxon>Favolaschia</taxon>
    </lineage>
</organism>
<feature type="compositionally biased region" description="Polar residues" evidence="1">
    <location>
        <begin position="251"/>
        <end position="261"/>
    </location>
</feature>
<proteinExistence type="predicted"/>
<dbReference type="Proteomes" id="UP001362999">
    <property type="component" value="Unassembled WGS sequence"/>
</dbReference>
<evidence type="ECO:0000313" key="3">
    <source>
        <dbReference type="Proteomes" id="UP001362999"/>
    </source>
</evidence>
<dbReference type="AlphaFoldDB" id="A0AAW0CIS6"/>
<accession>A0AAW0CIS6</accession>
<keyword evidence="3" id="KW-1185">Reference proteome</keyword>
<evidence type="ECO:0000313" key="2">
    <source>
        <dbReference type="EMBL" id="KAK7039603.1"/>
    </source>
</evidence>
<protein>
    <submittedName>
        <fullName evidence="2">Uncharacterized protein</fullName>
    </submittedName>
</protein>
<reference evidence="2 3" key="1">
    <citation type="journal article" date="2024" name="J Genomics">
        <title>Draft genome sequencing and assembly of Favolaschia claudopus CIRM-BRFM 2984 isolated from oak limbs.</title>
        <authorList>
            <person name="Navarro D."/>
            <person name="Drula E."/>
            <person name="Chaduli D."/>
            <person name="Cazenave R."/>
            <person name="Ahrendt S."/>
            <person name="Wang J."/>
            <person name="Lipzen A."/>
            <person name="Daum C."/>
            <person name="Barry K."/>
            <person name="Grigoriev I.V."/>
            <person name="Favel A."/>
            <person name="Rosso M.N."/>
            <person name="Martin F."/>
        </authorList>
    </citation>
    <scope>NUCLEOTIDE SEQUENCE [LARGE SCALE GENOMIC DNA]</scope>
    <source>
        <strain evidence="2 3">CIRM-BRFM 2984</strain>
    </source>
</reference>
<feature type="region of interest" description="Disordered" evidence="1">
    <location>
        <begin position="236"/>
        <end position="267"/>
    </location>
</feature>
<evidence type="ECO:0000256" key="1">
    <source>
        <dbReference type="SAM" id="MobiDB-lite"/>
    </source>
</evidence>
<dbReference type="EMBL" id="JAWWNJ010000016">
    <property type="protein sequence ID" value="KAK7039603.1"/>
    <property type="molecule type" value="Genomic_DNA"/>
</dbReference>
<gene>
    <name evidence="2" type="ORF">R3P38DRAFT_3467865</name>
</gene>